<dbReference type="PANTHER" id="PTHR45674">
    <property type="entry name" value="DNA LIGASE 1/3 FAMILY MEMBER"/>
    <property type="match status" value="1"/>
</dbReference>
<dbReference type="GO" id="GO:0005524">
    <property type="term" value="F:ATP binding"/>
    <property type="evidence" value="ECO:0007669"/>
    <property type="project" value="UniProtKB-KW"/>
</dbReference>
<dbReference type="InterPro" id="IPR012310">
    <property type="entry name" value="DNA_ligase_ATP-dep_cent"/>
</dbReference>
<sequence>MKGNQKKGKQHDANQTKLDSFFNAKRKRTHDKEQGKQDDEEQEEPLFLKPPTQPFFTPSPDTSNERPLAKQAKQTRLEKEPQASQIRAQPEPEPESQPQPQLPATVIAPVAPVAQVKTDPPPPLTTDVLQFDPQSYPLLSSGETRAPYQFLTEAFTAVASTTSRLVIRDVLCNMLRVLICQSPDDVLPAVWLCSNALAGAYEGVELGIGPLVLTKAITSITGTTPQKLRKLYNDHGDWGDVAFAVKQSVRTIIEPKPLRISTVFDTLHAIAAAKGKGAVETKAGLVKRLLLSAKGEQVRYVIRTCVAHLRIGAVRNSILVALARAFVLTSPPSASPPLADALVRRPTDTTTQINAKLKHSESLMKECYAQCPNWNSIVPWLLETGDVSRIFERCGLRVGVPLRPMLGQITRAIGNVFARLEGRDFSCEFKYDGQRAQIHVDAQGRVKIYSRHLEDMTDKYPDIARLLPSVRSETIESFILDAEIVAIGKDGTILPFQTLSNRGRKNVTVETISIDVCVLAFDIMYLNGESLLQLPFRERRQHLRNDFKVIPHRFDFVTSIDAAGDPAKQDDVHAFFKQSMSKGCEGMMVKVLDDVPANGNGRILSTYEPDKRVESWLKVKKDYLEGVGDSLDLVPIGAWYGNGRKVGWYSPILLACYNAEDDTLESVCKCMSGFTDTFYKELKNFYSLENGRILSKPRHDYVTDYQPDVWFDATSVWEIRGADITISPVHKGAVGRVDPDRGLSLRFPRFIRVREDKPIEEATSSEQLAELFMNQSAHKDTTEEYDE</sequence>
<keyword evidence="7" id="KW-0539">Nucleus</keyword>
<dbReference type="InterPro" id="IPR050191">
    <property type="entry name" value="ATP-dep_DNA_ligase"/>
</dbReference>
<evidence type="ECO:0000256" key="1">
    <source>
        <dbReference type="ARBA" id="ARBA00004123"/>
    </source>
</evidence>
<dbReference type="SUPFAM" id="SSF56091">
    <property type="entry name" value="DNA ligase/mRNA capping enzyme, catalytic domain"/>
    <property type="match status" value="1"/>
</dbReference>
<keyword evidence="9" id="KW-0234">DNA repair</keyword>
<dbReference type="Gene3D" id="3.30.1490.70">
    <property type="match status" value="1"/>
</dbReference>
<dbReference type="FunFam" id="2.40.50.140:FF:000062">
    <property type="entry name" value="DNA ligase"/>
    <property type="match status" value="1"/>
</dbReference>
<feature type="region of interest" description="Disordered" evidence="11">
    <location>
        <begin position="1"/>
        <end position="101"/>
    </location>
</feature>
<comment type="caution">
    <text evidence="13">The sequence shown here is derived from an EMBL/GenBank/DDBJ whole genome shotgun (WGS) entry which is preliminary data.</text>
</comment>
<dbReference type="Pfam" id="PF04679">
    <property type="entry name" value="DNA_ligase_A_C"/>
    <property type="match status" value="1"/>
</dbReference>
<dbReference type="InterPro" id="IPR000977">
    <property type="entry name" value="DNA_ligase_ATP-dep"/>
</dbReference>
<dbReference type="OrthoDB" id="206088at2759"/>
<dbReference type="GO" id="GO:0005634">
    <property type="term" value="C:nucleus"/>
    <property type="evidence" value="ECO:0007669"/>
    <property type="project" value="UniProtKB-SubCell"/>
</dbReference>
<dbReference type="FunFam" id="3.30.470.30:FF:000002">
    <property type="entry name" value="DNA ligase"/>
    <property type="match status" value="1"/>
</dbReference>
<organism evidence="13 14">
    <name type="scientific">Syncephalastrum racemosum</name>
    <name type="common">Filamentous fungus</name>
    <dbReference type="NCBI Taxonomy" id="13706"/>
    <lineage>
        <taxon>Eukaryota</taxon>
        <taxon>Fungi</taxon>
        <taxon>Fungi incertae sedis</taxon>
        <taxon>Mucoromycota</taxon>
        <taxon>Mucoromycotina</taxon>
        <taxon>Mucoromycetes</taxon>
        <taxon>Mucorales</taxon>
        <taxon>Syncephalastraceae</taxon>
        <taxon>Syncephalastrum</taxon>
    </lineage>
</organism>
<dbReference type="GO" id="GO:0071897">
    <property type="term" value="P:DNA biosynthetic process"/>
    <property type="evidence" value="ECO:0007669"/>
    <property type="project" value="InterPro"/>
</dbReference>
<evidence type="ECO:0000256" key="8">
    <source>
        <dbReference type="ARBA" id="ARBA00034003"/>
    </source>
</evidence>
<evidence type="ECO:0000256" key="9">
    <source>
        <dbReference type="RuleBase" id="RU000617"/>
    </source>
</evidence>
<evidence type="ECO:0000256" key="3">
    <source>
        <dbReference type="ARBA" id="ARBA00022598"/>
    </source>
</evidence>
<dbReference type="SUPFAM" id="SSF50249">
    <property type="entry name" value="Nucleic acid-binding proteins"/>
    <property type="match status" value="1"/>
</dbReference>
<dbReference type="Gene3D" id="2.40.50.140">
    <property type="entry name" value="Nucleic acid-binding proteins"/>
    <property type="match status" value="1"/>
</dbReference>
<feature type="domain" description="ATP-dependent DNA ligase family profile" evidence="12">
    <location>
        <begin position="509"/>
        <end position="658"/>
    </location>
</feature>
<keyword evidence="5 9" id="KW-0547">Nucleotide-binding</keyword>
<dbReference type="InterPro" id="IPR012309">
    <property type="entry name" value="DNA_ligase_ATP-dep_C"/>
</dbReference>
<reference evidence="13 14" key="1">
    <citation type="submission" date="2016-07" db="EMBL/GenBank/DDBJ databases">
        <title>Pervasive Adenine N6-methylation of Active Genes in Fungi.</title>
        <authorList>
            <consortium name="DOE Joint Genome Institute"/>
            <person name="Mondo S.J."/>
            <person name="Dannebaum R.O."/>
            <person name="Kuo R.C."/>
            <person name="Labutti K."/>
            <person name="Haridas S."/>
            <person name="Kuo A."/>
            <person name="Salamov A."/>
            <person name="Ahrendt S.R."/>
            <person name="Lipzen A."/>
            <person name="Sullivan W."/>
            <person name="Andreopoulos W.B."/>
            <person name="Clum A."/>
            <person name="Lindquist E."/>
            <person name="Daum C."/>
            <person name="Ramamoorthy G.K."/>
            <person name="Gryganskyi A."/>
            <person name="Culley D."/>
            <person name="Magnuson J.K."/>
            <person name="James T.Y."/>
            <person name="O'Malley M.A."/>
            <person name="Stajich J.E."/>
            <person name="Spatafora J.W."/>
            <person name="Visel A."/>
            <person name="Grigoriev I.V."/>
        </authorList>
    </citation>
    <scope>NUCLEOTIDE SEQUENCE [LARGE SCALE GENOMIC DNA]</scope>
    <source>
        <strain evidence="13 14">NRRL 2496</strain>
    </source>
</reference>
<protein>
    <recommendedName>
        <fullName evidence="9">DNA ligase</fullName>
        <ecNumber evidence="9">6.5.1.1</ecNumber>
    </recommendedName>
</protein>
<dbReference type="OMA" id="RDFSCEY"/>
<dbReference type="Pfam" id="PF01068">
    <property type="entry name" value="DNA_ligase_A_M"/>
    <property type="match status" value="1"/>
</dbReference>
<dbReference type="GO" id="GO:0006310">
    <property type="term" value="P:DNA recombination"/>
    <property type="evidence" value="ECO:0007669"/>
    <property type="project" value="UniProtKB-KW"/>
</dbReference>
<evidence type="ECO:0000256" key="2">
    <source>
        <dbReference type="ARBA" id="ARBA00007572"/>
    </source>
</evidence>
<dbReference type="EC" id="6.5.1.1" evidence="9"/>
<dbReference type="InterPro" id="IPR012308">
    <property type="entry name" value="DNA_ligase_ATP-dep_N"/>
</dbReference>
<dbReference type="GO" id="GO:0003910">
    <property type="term" value="F:DNA ligase (ATP) activity"/>
    <property type="evidence" value="ECO:0007669"/>
    <property type="project" value="UniProtKB-EC"/>
</dbReference>
<evidence type="ECO:0000256" key="6">
    <source>
        <dbReference type="ARBA" id="ARBA00022840"/>
    </source>
</evidence>
<evidence type="ECO:0000256" key="5">
    <source>
        <dbReference type="ARBA" id="ARBA00022741"/>
    </source>
</evidence>
<keyword evidence="3 9" id="KW-0436">Ligase</keyword>
<evidence type="ECO:0000256" key="10">
    <source>
        <dbReference type="RuleBase" id="RU004196"/>
    </source>
</evidence>
<accession>A0A1X2H6M0</accession>
<evidence type="ECO:0000256" key="4">
    <source>
        <dbReference type="ARBA" id="ARBA00022705"/>
    </source>
</evidence>
<gene>
    <name evidence="13" type="ORF">BCR43DRAFT_565545</name>
</gene>
<keyword evidence="4" id="KW-0235">DNA replication</keyword>
<dbReference type="SUPFAM" id="SSF117018">
    <property type="entry name" value="ATP-dependent DNA ligase DNA-binding domain"/>
    <property type="match status" value="1"/>
</dbReference>
<dbReference type="InParanoid" id="A0A1X2H6M0"/>
<dbReference type="InterPro" id="IPR016059">
    <property type="entry name" value="DNA_ligase_ATP-dep_CS"/>
</dbReference>
<dbReference type="CDD" id="cd07969">
    <property type="entry name" value="OBF_DNA_ligase_I"/>
    <property type="match status" value="1"/>
</dbReference>
<keyword evidence="14" id="KW-1185">Reference proteome</keyword>
<comment type="subcellular location">
    <subcellularLocation>
        <location evidence="1">Nucleus</location>
    </subcellularLocation>
</comment>
<dbReference type="InterPro" id="IPR012340">
    <property type="entry name" value="NA-bd_OB-fold"/>
</dbReference>
<dbReference type="Proteomes" id="UP000242180">
    <property type="component" value="Unassembled WGS sequence"/>
</dbReference>
<dbReference type="STRING" id="13706.A0A1X2H6M0"/>
<dbReference type="Gene3D" id="1.10.3260.10">
    <property type="entry name" value="DNA ligase, ATP-dependent, N-terminal domain"/>
    <property type="match status" value="1"/>
</dbReference>
<dbReference type="GO" id="GO:0006273">
    <property type="term" value="P:lagging strand elongation"/>
    <property type="evidence" value="ECO:0007669"/>
    <property type="project" value="TreeGrafter"/>
</dbReference>
<name>A0A1X2H6M0_SYNRA</name>
<dbReference type="AlphaFoldDB" id="A0A1X2H6M0"/>
<dbReference type="FunCoup" id="A0A1X2H6M0">
    <property type="interactions" value="191"/>
</dbReference>
<keyword evidence="6 9" id="KW-0067">ATP-binding</keyword>
<evidence type="ECO:0000256" key="11">
    <source>
        <dbReference type="SAM" id="MobiDB-lite"/>
    </source>
</evidence>
<evidence type="ECO:0000256" key="7">
    <source>
        <dbReference type="ARBA" id="ARBA00023242"/>
    </source>
</evidence>
<dbReference type="GO" id="GO:0003677">
    <property type="term" value="F:DNA binding"/>
    <property type="evidence" value="ECO:0007669"/>
    <property type="project" value="InterPro"/>
</dbReference>
<comment type="similarity">
    <text evidence="2 10">Belongs to the ATP-dependent DNA ligase family.</text>
</comment>
<evidence type="ECO:0000313" key="14">
    <source>
        <dbReference type="Proteomes" id="UP000242180"/>
    </source>
</evidence>
<dbReference type="CDD" id="cd07900">
    <property type="entry name" value="Adenylation_DNA_ligase_I_Euk"/>
    <property type="match status" value="1"/>
</dbReference>
<dbReference type="NCBIfam" id="TIGR00574">
    <property type="entry name" value="dnl1"/>
    <property type="match status" value="1"/>
</dbReference>
<keyword evidence="9" id="KW-0227">DNA damage</keyword>
<dbReference type="PROSITE" id="PS00697">
    <property type="entry name" value="DNA_LIGASE_A1"/>
    <property type="match status" value="1"/>
</dbReference>
<proteinExistence type="inferred from homology"/>
<evidence type="ECO:0000259" key="12">
    <source>
        <dbReference type="PROSITE" id="PS50160"/>
    </source>
</evidence>
<dbReference type="Gene3D" id="3.30.470.30">
    <property type="entry name" value="DNA ligase/mRNA capping enzyme"/>
    <property type="match status" value="1"/>
</dbReference>
<comment type="catalytic activity">
    <reaction evidence="8 9">
        <text>ATP + (deoxyribonucleotide)n-3'-hydroxyl + 5'-phospho-(deoxyribonucleotide)m = (deoxyribonucleotide)n+m + AMP + diphosphate.</text>
        <dbReference type="EC" id="6.5.1.1"/>
    </reaction>
</comment>
<dbReference type="PROSITE" id="PS50160">
    <property type="entry name" value="DNA_LIGASE_A3"/>
    <property type="match status" value="1"/>
</dbReference>
<evidence type="ECO:0000313" key="13">
    <source>
        <dbReference type="EMBL" id="ORY94104.1"/>
    </source>
</evidence>
<dbReference type="PANTHER" id="PTHR45674:SF9">
    <property type="entry name" value="DNA LIGASE 3"/>
    <property type="match status" value="1"/>
</dbReference>
<dbReference type="GO" id="GO:0006281">
    <property type="term" value="P:DNA repair"/>
    <property type="evidence" value="ECO:0007669"/>
    <property type="project" value="UniProtKB-KW"/>
</dbReference>
<dbReference type="InterPro" id="IPR036599">
    <property type="entry name" value="DNA_ligase_N_sf"/>
</dbReference>
<dbReference type="EMBL" id="MCGN01000008">
    <property type="protein sequence ID" value="ORY94104.1"/>
    <property type="molecule type" value="Genomic_DNA"/>
</dbReference>
<dbReference type="Pfam" id="PF04675">
    <property type="entry name" value="DNA_ligase_A_N"/>
    <property type="match status" value="1"/>
</dbReference>
<keyword evidence="9" id="KW-0233">DNA recombination</keyword>